<keyword evidence="2" id="KW-0813">Transport</keyword>
<dbReference type="NCBIfam" id="TIGR01730">
    <property type="entry name" value="RND_mfp"/>
    <property type="match status" value="1"/>
</dbReference>
<dbReference type="FunFam" id="2.40.420.20:FF:000006">
    <property type="entry name" value="RND family efflux transporter MFP subunit"/>
    <property type="match status" value="1"/>
</dbReference>
<evidence type="ECO:0000313" key="7">
    <source>
        <dbReference type="Proteomes" id="UP000389128"/>
    </source>
</evidence>
<evidence type="ECO:0000256" key="3">
    <source>
        <dbReference type="ARBA" id="ARBA00023285"/>
    </source>
</evidence>
<dbReference type="InterPro" id="IPR006143">
    <property type="entry name" value="RND_pump_MFP"/>
</dbReference>
<accession>A0A6C2CZC3</accession>
<evidence type="ECO:0000256" key="4">
    <source>
        <dbReference type="SAM" id="MobiDB-lite"/>
    </source>
</evidence>
<dbReference type="InterPro" id="IPR051909">
    <property type="entry name" value="MFP_Cation_Efflux"/>
</dbReference>
<dbReference type="GO" id="GO:0022857">
    <property type="term" value="F:transmembrane transporter activity"/>
    <property type="evidence" value="ECO:0007669"/>
    <property type="project" value="InterPro"/>
</dbReference>
<protein>
    <submittedName>
        <fullName evidence="6">Efflux RND transporter periplasmic adaptor subunit</fullName>
    </submittedName>
</protein>
<dbReference type="Pfam" id="PF25975">
    <property type="entry name" value="CzcB_C"/>
    <property type="match status" value="1"/>
</dbReference>
<dbReference type="Gene3D" id="1.10.287.470">
    <property type="entry name" value="Helix hairpin bin"/>
    <property type="match status" value="1"/>
</dbReference>
<dbReference type="AlphaFoldDB" id="A0A6C2CZC3"/>
<reference evidence="6 7" key="1">
    <citation type="submission" date="2019-01" db="EMBL/GenBank/DDBJ databases">
        <title>Zoogloea oleivorans genome sequencing and assembly.</title>
        <authorList>
            <person name="Tancsics A."/>
            <person name="Farkas M."/>
            <person name="Kriszt B."/>
            <person name="Maroti G."/>
            <person name="Horvath B."/>
        </authorList>
    </citation>
    <scope>NUCLEOTIDE SEQUENCE [LARGE SCALE GENOMIC DNA]</scope>
    <source>
        <strain evidence="6 7">Buc</strain>
    </source>
</reference>
<dbReference type="Proteomes" id="UP000389128">
    <property type="component" value="Unassembled WGS sequence"/>
</dbReference>
<dbReference type="GO" id="GO:0015679">
    <property type="term" value="P:plasma membrane copper ion transport"/>
    <property type="evidence" value="ECO:0007669"/>
    <property type="project" value="TreeGrafter"/>
</dbReference>
<evidence type="ECO:0000259" key="5">
    <source>
        <dbReference type="Pfam" id="PF25975"/>
    </source>
</evidence>
<feature type="domain" description="CzcB-like C-terminal circularly permuted SH3-like" evidence="5">
    <location>
        <begin position="465"/>
        <end position="526"/>
    </location>
</feature>
<dbReference type="EMBL" id="SDKK01000008">
    <property type="protein sequence ID" value="TYC58755.1"/>
    <property type="molecule type" value="Genomic_DNA"/>
</dbReference>
<dbReference type="PANTHER" id="PTHR30097:SF15">
    <property type="entry name" value="CATION EFFLUX SYSTEM PROTEIN CUSB"/>
    <property type="match status" value="1"/>
</dbReference>
<proteinExistence type="inferred from homology"/>
<dbReference type="Gene3D" id="2.40.420.20">
    <property type="match status" value="1"/>
</dbReference>
<dbReference type="InterPro" id="IPR058649">
    <property type="entry name" value="CzcB_C"/>
</dbReference>
<dbReference type="Gene3D" id="2.40.30.170">
    <property type="match status" value="1"/>
</dbReference>
<dbReference type="SUPFAM" id="SSF111369">
    <property type="entry name" value="HlyD-like secretion proteins"/>
    <property type="match status" value="1"/>
</dbReference>
<gene>
    <name evidence="6" type="ORF">ETQ85_09465</name>
</gene>
<dbReference type="GO" id="GO:0030288">
    <property type="term" value="C:outer membrane-bounded periplasmic space"/>
    <property type="evidence" value="ECO:0007669"/>
    <property type="project" value="TreeGrafter"/>
</dbReference>
<keyword evidence="7" id="KW-1185">Reference proteome</keyword>
<dbReference type="OrthoDB" id="9769564at2"/>
<evidence type="ECO:0000256" key="1">
    <source>
        <dbReference type="ARBA" id="ARBA00009477"/>
    </source>
</evidence>
<feature type="region of interest" description="Disordered" evidence="4">
    <location>
        <begin position="44"/>
        <end position="69"/>
    </location>
</feature>
<dbReference type="GO" id="GO:0016020">
    <property type="term" value="C:membrane"/>
    <property type="evidence" value="ECO:0007669"/>
    <property type="project" value="InterPro"/>
</dbReference>
<sequence>MESPPGPHRIRPVDRECHRMNKTLIATLLVSTFAVLSLSACSDHGHEHAADGRHSPAAGHGHDHGPGGEKITHFTDKTELFVEFPRLVVGEKSAFAAHLTQLADFKALATGTVSVILSGGGQPDEVFSTRAPTQPGIFRPEAEPRLAGQRELDIEVVTADFTVRHRLGPVTIYPDRKSADALAAEHDEGGIGFTKEQQWKVDFATTEVIRHAIRPAIAATGTLRARPDGEALLTAPMSGQVQPSGTFPHLGQVVKKGDILAYLSPRLGGDTDLASLQANARKAGVALDLSARERARMEELFKDEAVPEKRVLTARAAEASARAELDAAQGRLGQYGGSAGGVPLRAPASGIIADVRVSPGAFAQEGSLLFHIVDRRMLWLELRVSESESARLAAPSGASFRVEGIEKSFDIVPGRNGRLIATGGAIDTATRTVPVLFEFPLPDERLRVGMAVKAEVYSGAAREVIAVPGSAVIDESGVPHVFVMTGGESFERRPVRVGTREGDWVEIVEGLEPGQRVVSRGAYLVKLAATKTGEIGHGHAH</sequence>
<dbReference type="Gene3D" id="2.40.50.100">
    <property type="match status" value="1"/>
</dbReference>
<evidence type="ECO:0000256" key="2">
    <source>
        <dbReference type="ARBA" id="ARBA00022448"/>
    </source>
</evidence>
<keyword evidence="3" id="KW-0170">Cobalt</keyword>
<dbReference type="GO" id="GO:0046914">
    <property type="term" value="F:transition metal ion binding"/>
    <property type="evidence" value="ECO:0007669"/>
    <property type="project" value="TreeGrafter"/>
</dbReference>
<comment type="similarity">
    <text evidence="1">Belongs to the membrane fusion protein (MFP) (TC 8.A.1) family.</text>
</comment>
<organism evidence="6 7">
    <name type="scientific">Zoogloea oleivorans</name>
    <dbReference type="NCBI Taxonomy" id="1552750"/>
    <lineage>
        <taxon>Bacteria</taxon>
        <taxon>Pseudomonadati</taxon>
        <taxon>Pseudomonadota</taxon>
        <taxon>Betaproteobacteria</taxon>
        <taxon>Rhodocyclales</taxon>
        <taxon>Zoogloeaceae</taxon>
        <taxon>Zoogloea</taxon>
    </lineage>
</organism>
<dbReference type="PANTHER" id="PTHR30097">
    <property type="entry name" value="CATION EFFLUX SYSTEM PROTEIN CUSB"/>
    <property type="match status" value="1"/>
</dbReference>
<dbReference type="GO" id="GO:0060003">
    <property type="term" value="P:copper ion export"/>
    <property type="evidence" value="ECO:0007669"/>
    <property type="project" value="TreeGrafter"/>
</dbReference>
<evidence type="ECO:0000313" key="6">
    <source>
        <dbReference type="EMBL" id="TYC58755.1"/>
    </source>
</evidence>
<name>A0A6C2CZC3_9RHOO</name>
<comment type="caution">
    <text evidence="6">The sequence shown here is derived from an EMBL/GenBank/DDBJ whole genome shotgun (WGS) entry which is preliminary data.</text>
</comment>